<dbReference type="InterPro" id="IPR053967">
    <property type="entry name" value="LlgE_F_G-like_D1"/>
</dbReference>
<dbReference type="SUPFAM" id="SSF117143">
    <property type="entry name" value="Flagellar hook protein flgE"/>
    <property type="match status" value="1"/>
</dbReference>
<comment type="caution">
    <text evidence="2">The sequence shown here is derived from an EMBL/GenBank/DDBJ whole genome shotgun (WGS) entry which is preliminary data.</text>
</comment>
<dbReference type="HOGENOM" id="CLU_2749576_0_0_5"/>
<evidence type="ECO:0000313" key="2">
    <source>
        <dbReference type="EMBL" id="EJF88524.1"/>
    </source>
</evidence>
<evidence type="ECO:0000259" key="1">
    <source>
        <dbReference type="Pfam" id="PF22692"/>
    </source>
</evidence>
<name>J0QZ87_9HYPH</name>
<dbReference type="RefSeq" id="WP_007477809.1">
    <property type="nucleotide sequence ID" value="NZ_JH725084.1"/>
</dbReference>
<dbReference type="PATRIC" id="fig|1094557.3.peg.1122"/>
<sequence>MLVITFPYSGPARATGRMGDVMIDGNGFFRVADENGVEYLTCAGSFTRDKDGYVRNVAGYYLLNEDGQRV</sequence>
<proteinExistence type="predicted"/>
<dbReference type="EMBL" id="AIMA01000020">
    <property type="protein sequence ID" value="EJF88524.1"/>
    <property type="molecule type" value="Genomic_DNA"/>
</dbReference>
<dbReference type="Pfam" id="PF22692">
    <property type="entry name" value="LlgE_F_G_D1"/>
    <property type="match status" value="1"/>
</dbReference>
<keyword evidence="3" id="KW-1185">Reference proteome</keyword>
<protein>
    <recommendedName>
        <fullName evidence="1">Flagellar hook protein FlgE/F/G-like D1 domain-containing protein</fullName>
    </recommendedName>
</protein>
<organism evidence="2 3">
    <name type="scientific">Bartonella melophagi K-2C</name>
    <dbReference type="NCBI Taxonomy" id="1094557"/>
    <lineage>
        <taxon>Bacteria</taxon>
        <taxon>Pseudomonadati</taxon>
        <taxon>Pseudomonadota</taxon>
        <taxon>Alphaproteobacteria</taxon>
        <taxon>Hyphomicrobiales</taxon>
        <taxon>Bartonellaceae</taxon>
        <taxon>Bartonella</taxon>
    </lineage>
</organism>
<dbReference type="Proteomes" id="UP000009017">
    <property type="component" value="Unassembled WGS sequence"/>
</dbReference>
<dbReference type="InterPro" id="IPR037925">
    <property type="entry name" value="FlgE/F/G-like"/>
</dbReference>
<reference evidence="2 3" key="1">
    <citation type="submission" date="2012-03" db="EMBL/GenBank/DDBJ databases">
        <title>The Genome Sequence of Bartonella melophagi K-2C.</title>
        <authorList>
            <consortium name="The Broad Institute Genome Sequencing Platform"/>
            <consortium name="The Broad Institute Genome Sequencing Center for Infectious Disease"/>
            <person name="Feldgarden M."/>
            <person name="Kirby J."/>
            <person name="Kosoy M."/>
            <person name="Birtles R."/>
            <person name="Probert W.S."/>
            <person name="Chiaraviglio L."/>
            <person name="Young S.K."/>
            <person name="Zeng Q."/>
            <person name="Gargeya S."/>
            <person name="Fitzgerald M."/>
            <person name="Haas B."/>
            <person name="Abouelleil A."/>
            <person name="Alvarado L."/>
            <person name="Arachchi H.M."/>
            <person name="Berlin A."/>
            <person name="Chapman S.B."/>
            <person name="Gearin G."/>
            <person name="Goldberg J."/>
            <person name="Griggs A."/>
            <person name="Gujja S."/>
            <person name="Hansen M."/>
            <person name="Heiman D."/>
            <person name="Howarth C."/>
            <person name="Larimer J."/>
            <person name="Lui A."/>
            <person name="MacDonald P.J.P."/>
            <person name="McCowen C."/>
            <person name="Montmayeur A."/>
            <person name="Murphy C."/>
            <person name="Neiman D."/>
            <person name="Pearson M."/>
            <person name="Priest M."/>
            <person name="Roberts A."/>
            <person name="Saif S."/>
            <person name="Shea T."/>
            <person name="Sisk P."/>
            <person name="Stolte C."/>
            <person name="Sykes S."/>
            <person name="Wortman J."/>
            <person name="Nusbaum C."/>
            <person name="Birren B."/>
        </authorList>
    </citation>
    <scope>NUCLEOTIDE SEQUENCE [LARGE SCALE GENOMIC DNA]</scope>
    <source>
        <strain evidence="2 3">K-2C</strain>
    </source>
</reference>
<accession>J0QZ87</accession>
<feature type="domain" description="Flagellar hook protein FlgE/F/G-like D1" evidence="1">
    <location>
        <begin position="22"/>
        <end position="64"/>
    </location>
</feature>
<dbReference type="AlphaFoldDB" id="J0QZ87"/>
<gene>
    <name evidence="2" type="ORF">ME3_01076</name>
</gene>
<evidence type="ECO:0000313" key="3">
    <source>
        <dbReference type="Proteomes" id="UP000009017"/>
    </source>
</evidence>